<proteinExistence type="predicted"/>
<organism evidence="2 3">
    <name type="scientific">Marchantia polymorpha</name>
    <name type="common">Common liverwort</name>
    <name type="synonym">Marchantia aquatica</name>
    <dbReference type="NCBI Taxonomy" id="3197"/>
    <lineage>
        <taxon>Eukaryota</taxon>
        <taxon>Viridiplantae</taxon>
        <taxon>Streptophyta</taxon>
        <taxon>Embryophyta</taxon>
        <taxon>Marchantiophyta</taxon>
        <taxon>Marchantiopsida</taxon>
        <taxon>Marchantiidae</taxon>
        <taxon>Marchantiales</taxon>
        <taxon>Marchantiaceae</taxon>
        <taxon>Marchantia</taxon>
    </lineage>
</organism>
<feature type="region of interest" description="Disordered" evidence="1">
    <location>
        <begin position="1"/>
        <end position="47"/>
    </location>
</feature>
<reference evidence="3" key="1">
    <citation type="journal article" date="2017" name="Cell">
        <title>Insights into land plant evolution garnered from the Marchantia polymorpha genome.</title>
        <authorList>
            <person name="Bowman J.L."/>
            <person name="Kohchi T."/>
            <person name="Yamato K.T."/>
            <person name="Jenkins J."/>
            <person name="Shu S."/>
            <person name="Ishizaki K."/>
            <person name="Yamaoka S."/>
            <person name="Nishihama R."/>
            <person name="Nakamura Y."/>
            <person name="Berger F."/>
            <person name="Adam C."/>
            <person name="Aki S.S."/>
            <person name="Althoff F."/>
            <person name="Araki T."/>
            <person name="Arteaga-Vazquez M.A."/>
            <person name="Balasubrmanian S."/>
            <person name="Barry K."/>
            <person name="Bauer D."/>
            <person name="Boehm C.R."/>
            <person name="Briginshaw L."/>
            <person name="Caballero-Perez J."/>
            <person name="Catarino B."/>
            <person name="Chen F."/>
            <person name="Chiyoda S."/>
            <person name="Chovatia M."/>
            <person name="Davies K.M."/>
            <person name="Delmans M."/>
            <person name="Demura T."/>
            <person name="Dierschke T."/>
            <person name="Dolan L."/>
            <person name="Dorantes-Acosta A.E."/>
            <person name="Eklund D.M."/>
            <person name="Florent S.N."/>
            <person name="Flores-Sandoval E."/>
            <person name="Fujiyama A."/>
            <person name="Fukuzawa H."/>
            <person name="Galik B."/>
            <person name="Grimanelli D."/>
            <person name="Grimwood J."/>
            <person name="Grossniklaus U."/>
            <person name="Hamada T."/>
            <person name="Haseloff J."/>
            <person name="Hetherington A.J."/>
            <person name="Higo A."/>
            <person name="Hirakawa Y."/>
            <person name="Hundley H.N."/>
            <person name="Ikeda Y."/>
            <person name="Inoue K."/>
            <person name="Inoue S.I."/>
            <person name="Ishida S."/>
            <person name="Jia Q."/>
            <person name="Kakita M."/>
            <person name="Kanazawa T."/>
            <person name="Kawai Y."/>
            <person name="Kawashima T."/>
            <person name="Kennedy M."/>
            <person name="Kinose K."/>
            <person name="Kinoshita T."/>
            <person name="Kohara Y."/>
            <person name="Koide E."/>
            <person name="Komatsu K."/>
            <person name="Kopischke S."/>
            <person name="Kubo M."/>
            <person name="Kyozuka J."/>
            <person name="Lagercrantz U."/>
            <person name="Lin S.S."/>
            <person name="Lindquist E."/>
            <person name="Lipzen A.M."/>
            <person name="Lu C.W."/>
            <person name="De Luna E."/>
            <person name="Martienssen R.A."/>
            <person name="Minamino N."/>
            <person name="Mizutani M."/>
            <person name="Mizutani M."/>
            <person name="Mochizuki N."/>
            <person name="Monte I."/>
            <person name="Mosher R."/>
            <person name="Nagasaki H."/>
            <person name="Nakagami H."/>
            <person name="Naramoto S."/>
            <person name="Nishitani K."/>
            <person name="Ohtani M."/>
            <person name="Okamoto T."/>
            <person name="Okumura M."/>
            <person name="Phillips J."/>
            <person name="Pollak B."/>
            <person name="Reinders A."/>
            <person name="Rovekamp M."/>
            <person name="Sano R."/>
            <person name="Sawa S."/>
            <person name="Schmid M.W."/>
            <person name="Shirakawa M."/>
            <person name="Solano R."/>
            <person name="Spunde A."/>
            <person name="Suetsugu N."/>
            <person name="Sugano S."/>
            <person name="Sugiyama A."/>
            <person name="Sun R."/>
            <person name="Suzuki Y."/>
            <person name="Takenaka M."/>
            <person name="Takezawa D."/>
            <person name="Tomogane H."/>
            <person name="Tsuzuki M."/>
            <person name="Ueda T."/>
            <person name="Umeda M."/>
            <person name="Ward J.M."/>
            <person name="Watanabe Y."/>
            <person name="Yazaki K."/>
            <person name="Yokoyama R."/>
            <person name="Yoshitake Y."/>
            <person name="Yotsui I."/>
            <person name="Zachgo S."/>
            <person name="Schmutz J."/>
        </authorList>
    </citation>
    <scope>NUCLEOTIDE SEQUENCE [LARGE SCALE GENOMIC DNA]</scope>
    <source>
        <strain evidence="3">Tak-1</strain>
    </source>
</reference>
<protein>
    <submittedName>
        <fullName evidence="2">Uncharacterized protein</fullName>
    </submittedName>
</protein>
<evidence type="ECO:0000313" key="2">
    <source>
        <dbReference type="EMBL" id="PTQ29978.1"/>
    </source>
</evidence>
<feature type="compositionally biased region" description="Basic residues" evidence="1">
    <location>
        <begin position="98"/>
        <end position="112"/>
    </location>
</feature>
<sequence length="185" mass="20168">MRIRHALCASNSTPKALGSGERRLLQPRCRSPASQSDRQTVSSTGSDSGLVGDIILCESGAGPSRSAAAADRRSIVEWTYGRTPVDLRALELAPGDRRSRHRDRRRQARRASARPLASTEFPRTDGRMQRVARKQLRMHDGGRRALASLGSCVRVRSSPGSSIMCPPSPSAARERRKSSRVMHGG</sequence>
<feature type="region of interest" description="Disordered" evidence="1">
    <location>
        <begin position="93"/>
        <end position="117"/>
    </location>
</feature>
<keyword evidence="3" id="KW-1185">Reference proteome</keyword>
<dbReference type="Proteomes" id="UP000244005">
    <property type="component" value="Unassembled WGS sequence"/>
</dbReference>
<gene>
    <name evidence="2" type="ORF">MARPO_0132s0050</name>
</gene>
<accession>A0A2R6W7Z8</accession>
<evidence type="ECO:0000313" key="3">
    <source>
        <dbReference type="Proteomes" id="UP000244005"/>
    </source>
</evidence>
<dbReference type="AlphaFoldDB" id="A0A2R6W7Z8"/>
<evidence type="ECO:0000256" key="1">
    <source>
        <dbReference type="SAM" id="MobiDB-lite"/>
    </source>
</evidence>
<feature type="compositionally biased region" description="Basic residues" evidence="1">
    <location>
        <begin position="174"/>
        <end position="185"/>
    </location>
</feature>
<feature type="compositionally biased region" description="Polar residues" evidence="1">
    <location>
        <begin position="32"/>
        <end position="47"/>
    </location>
</feature>
<feature type="region of interest" description="Disordered" evidence="1">
    <location>
        <begin position="155"/>
        <end position="185"/>
    </location>
</feature>
<name>A0A2R6W7Z8_MARPO</name>
<dbReference type="EMBL" id="KZ772804">
    <property type="protein sequence ID" value="PTQ29978.1"/>
    <property type="molecule type" value="Genomic_DNA"/>
</dbReference>